<dbReference type="EMBL" id="AGSI01000007">
    <property type="protein sequence ID" value="EIE23374.1"/>
    <property type="molecule type" value="Genomic_DNA"/>
</dbReference>
<evidence type="ECO:0000256" key="3">
    <source>
        <dbReference type="ARBA" id="ARBA00022691"/>
    </source>
</evidence>
<evidence type="ECO:0000256" key="5">
    <source>
        <dbReference type="SAM" id="MobiDB-lite"/>
    </source>
</evidence>
<evidence type="ECO:0000256" key="1">
    <source>
        <dbReference type="ARBA" id="ARBA00005179"/>
    </source>
</evidence>
<comment type="pathway">
    <text evidence="1">Secondary metabolite biosynthesis.</text>
</comment>
<feature type="region of interest" description="Disordered" evidence="5">
    <location>
        <begin position="1"/>
        <end position="20"/>
    </location>
</feature>
<reference evidence="6 7" key="1">
    <citation type="journal article" date="2012" name="Genome Biol.">
        <title>The genome of the polar eukaryotic microalga coccomyxa subellipsoidea reveals traits of cold adaptation.</title>
        <authorList>
            <person name="Blanc G."/>
            <person name="Agarkova I."/>
            <person name="Grimwood J."/>
            <person name="Kuo A."/>
            <person name="Brueggeman A."/>
            <person name="Dunigan D."/>
            <person name="Gurnon J."/>
            <person name="Ladunga I."/>
            <person name="Lindquist E."/>
            <person name="Lucas S."/>
            <person name="Pangilinan J."/>
            <person name="Proschold T."/>
            <person name="Salamov A."/>
            <person name="Schmutz J."/>
            <person name="Weeks D."/>
            <person name="Yamada T."/>
            <person name="Claverie J.M."/>
            <person name="Grigoriev I."/>
            <person name="Van Etten J."/>
            <person name="Lomsadze A."/>
            <person name="Borodovsky M."/>
        </authorList>
    </citation>
    <scope>NUCLEOTIDE SEQUENCE [LARGE SCALE GENOMIC DNA]</scope>
    <source>
        <strain evidence="6 7">C-169</strain>
    </source>
</reference>
<organism evidence="6 7">
    <name type="scientific">Coccomyxa subellipsoidea (strain C-169)</name>
    <name type="common">Green microalga</name>
    <dbReference type="NCBI Taxonomy" id="574566"/>
    <lineage>
        <taxon>Eukaryota</taxon>
        <taxon>Viridiplantae</taxon>
        <taxon>Chlorophyta</taxon>
        <taxon>core chlorophytes</taxon>
        <taxon>Trebouxiophyceae</taxon>
        <taxon>Trebouxiophyceae incertae sedis</taxon>
        <taxon>Coccomyxaceae</taxon>
        <taxon>Coccomyxa</taxon>
        <taxon>Coccomyxa subellipsoidea</taxon>
    </lineage>
</organism>
<dbReference type="AlphaFoldDB" id="I0YYA5"/>
<sequence length="279" mass="30698">MASEPQQPSPYPYATPDQPRQLTDEDLTLLSHYTGEKDLDKLREHVLNIWKAVKAKLWVYACIQRLMFLQPRIPTHDFYPQALAALKSDPDLLVLDIGCCFGQDTRQMILDGVPTESITSTDITSDYWEFGKDLFKDRDTLAVHEAFGSFTDPAFTAAGGPLGHLSGRVAFAWAGAVLHVLSEEDVRAFAKHVYKILASGGVWFGTCVGSEPAGEWAATPNGDAKRYLHSPTSLKALLQHIGFSQVDVVGSMPAEMSSMNDDMVQSGGQKTMLAYTARK</sequence>
<name>I0YYA5_COCSC</name>
<dbReference type="GO" id="GO:0016740">
    <property type="term" value="F:transferase activity"/>
    <property type="evidence" value="ECO:0007669"/>
    <property type="project" value="UniProtKB-KW"/>
</dbReference>
<evidence type="ECO:0008006" key="8">
    <source>
        <dbReference type="Google" id="ProtNLM"/>
    </source>
</evidence>
<dbReference type="GeneID" id="17041366"/>
<proteinExistence type="inferred from homology"/>
<gene>
    <name evidence="6" type="ORF">COCSUDRAFT_47264</name>
</gene>
<evidence type="ECO:0000256" key="2">
    <source>
        <dbReference type="ARBA" id="ARBA00022679"/>
    </source>
</evidence>
<dbReference type="SUPFAM" id="SSF53335">
    <property type="entry name" value="S-adenosyl-L-methionine-dependent methyltransferases"/>
    <property type="match status" value="1"/>
</dbReference>
<dbReference type="RefSeq" id="XP_005647918.1">
    <property type="nucleotide sequence ID" value="XM_005647861.1"/>
</dbReference>
<evidence type="ECO:0000256" key="4">
    <source>
        <dbReference type="ARBA" id="ARBA00038314"/>
    </source>
</evidence>
<keyword evidence="7" id="KW-1185">Reference proteome</keyword>
<dbReference type="STRING" id="574566.I0YYA5"/>
<dbReference type="eggNOG" id="ENOG502S9MA">
    <property type="taxonomic scope" value="Eukaryota"/>
</dbReference>
<dbReference type="KEGG" id="csl:COCSUDRAFT_47264"/>
<dbReference type="Gene3D" id="3.40.50.150">
    <property type="entry name" value="Vaccinia Virus protein VP39"/>
    <property type="match status" value="1"/>
</dbReference>
<dbReference type="InterPro" id="IPR051654">
    <property type="entry name" value="Meroterpenoid_MTases"/>
</dbReference>
<protein>
    <recommendedName>
        <fullName evidence="8">Methyltransferase domain-containing protein</fullName>
    </recommendedName>
</protein>
<keyword evidence="2" id="KW-0808">Transferase</keyword>
<dbReference type="InterPro" id="IPR029063">
    <property type="entry name" value="SAM-dependent_MTases_sf"/>
</dbReference>
<dbReference type="Proteomes" id="UP000007264">
    <property type="component" value="Unassembled WGS sequence"/>
</dbReference>
<comment type="similarity">
    <text evidence="4">Belongs to the class I-like SAM-binding methyltransferase superfamily.</text>
</comment>
<evidence type="ECO:0000313" key="7">
    <source>
        <dbReference type="Proteomes" id="UP000007264"/>
    </source>
</evidence>
<dbReference type="OrthoDB" id="2094832at2759"/>
<dbReference type="PANTHER" id="PTHR35897">
    <property type="entry name" value="METHYLTRANSFERASE AUSD"/>
    <property type="match status" value="1"/>
</dbReference>
<accession>I0YYA5</accession>
<comment type="caution">
    <text evidence="6">The sequence shown here is derived from an EMBL/GenBank/DDBJ whole genome shotgun (WGS) entry which is preliminary data.</text>
</comment>
<dbReference type="PANTHER" id="PTHR35897:SF1">
    <property type="entry name" value="METHYLTRANSFERASE AUSD"/>
    <property type="match status" value="1"/>
</dbReference>
<evidence type="ECO:0000313" key="6">
    <source>
        <dbReference type="EMBL" id="EIE23374.1"/>
    </source>
</evidence>
<keyword evidence="3" id="KW-0949">S-adenosyl-L-methionine</keyword>